<dbReference type="Gene3D" id="3.30.70.1230">
    <property type="entry name" value="Nucleotide cyclase"/>
    <property type="match status" value="2"/>
</dbReference>
<feature type="non-terminal residue" evidence="3">
    <location>
        <position position="1069"/>
    </location>
</feature>
<keyword evidence="4" id="KW-1185">Reference proteome</keyword>
<organism evidence="3 4">
    <name type="scientific">Cystoisospora suis</name>
    <dbReference type="NCBI Taxonomy" id="483139"/>
    <lineage>
        <taxon>Eukaryota</taxon>
        <taxon>Sar</taxon>
        <taxon>Alveolata</taxon>
        <taxon>Apicomplexa</taxon>
        <taxon>Conoidasida</taxon>
        <taxon>Coccidia</taxon>
        <taxon>Eucoccidiorida</taxon>
        <taxon>Eimeriorina</taxon>
        <taxon>Sarcocystidae</taxon>
        <taxon>Cystoisospora</taxon>
    </lineage>
</organism>
<dbReference type="OrthoDB" id="194468at2759"/>
<dbReference type="PROSITE" id="PS50125">
    <property type="entry name" value="GUANYLATE_CYCLASE_2"/>
    <property type="match status" value="2"/>
</dbReference>
<dbReference type="GO" id="GO:0009190">
    <property type="term" value="P:cyclic nucleotide biosynthetic process"/>
    <property type="evidence" value="ECO:0007669"/>
    <property type="project" value="InterPro"/>
</dbReference>
<dbReference type="PANTHER" id="PTHR47455">
    <property type="entry name" value="ADENYLYL CYCLASE BETA"/>
    <property type="match status" value="1"/>
</dbReference>
<proteinExistence type="predicted"/>
<evidence type="ECO:0000259" key="2">
    <source>
        <dbReference type="PROSITE" id="PS50125"/>
    </source>
</evidence>
<accession>A0A2C6KL33</accession>
<dbReference type="SUPFAM" id="SSF55073">
    <property type="entry name" value="Nucleotide cyclase"/>
    <property type="match status" value="2"/>
</dbReference>
<name>A0A2C6KL33_9APIC</name>
<dbReference type="CDD" id="cd07302">
    <property type="entry name" value="CHD"/>
    <property type="match status" value="2"/>
</dbReference>
<feature type="domain" description="Guanylate cyclase" evidence="2">
    <location>
        <begin position="156"/>
        <end position="326"/>
    </location>
</feature>
<gene>
    <name evidence="3" type="ORF">CSUI_008986</name>
</gene>
<evidence type="ECO:0000313" key="4">
    <source>
        <dbReference type="Proteomes" id="UP000221165"/>
    </source>
</evidence>
<dbReference type="PANTHER" id="PTHR47455:SF1">
    <property type="entry name" value="GUANYLATE CYCLASE DOMAIN-CONTAINING PROTEIN"/>
    <property type="match status" value="1"/>
</dbReference>
<dbReference type="GeneID" id="94432316"/>
<dbReference type="EMBL" id="MIGC01005203">
    <property type="protein sequence ID" value="PHJ17195.1"/>
    <property type="molecule type" value="Genomic_DNA"/>
</dbReference>
<dbReference type="Proteomes" id="UP000221165">
    <property type="component" value="Unassembled WGS sequence"/>
</dbReference>
<dbReference type="RefSeq" id="XP_067918920.1">
    <property type="nucleotide sequence ID" value="XM_068069105.1"/>
</dbReference>
<comment type="caution">
    <text evidence="3">The sequence shown here is derived from an EMBL/GenBank/DDBJ whole genome shotgun (WGS) entry which is preliminary data.</text>
</comment>
<evidence type="ECO:0000313" key="3">
    <source>
        <dbReference type="EMBL" id="PHJ17195.1"/>
    </source>
</evidence>
<dbReference type="InterPro" id="IPR029787">
    <property type="entry name" value="Nucleotide_cyclase"/>
</dbReference>
<evidence type="ECO:0000256" key="1">
    <source>
        <dbReference type="SAM" id="MobiDB-lite"/>
    </source>
</evidence>
<dbReference type="GO" id="GO:0035556">
    <property type="term" value="P:intracellular signal transduction"/>
    <property type="evidence" value="ECO:0007669"/>
    <property type="project" value="InterPro"/>
</dbReference>
<dbReference type="AlphaFoldDB" id="A0A2C6KL33"/>
<dbReference type="VEuPathDB" id="ToxoDB:CSUI_008986"/>
<feature type="region of interest" description="Disordered" evidence="1">
    <location>
        <begin position="373"/>
        <end position="428"/>
    </location>
</feature>
<feature type="compositionally biased region" description="Acidic residues" evidence="1">
    <location>
        <begin position="915"/>
        <end position="930"/>
    </location>
</feature>
<feature type="region of interest" description="Disordered" evidence="1">
    <location>
        <begin position="913"/>
        <end position="944"/>
    </location>
</feature>
<dbReference type="InterPro" id="IPR001054">
    <property type="entry name" value="A/G_cyclase"/>
</dbReference>
<protein>
    <submittedName>
        <fullName evidence="3">Adenylate</fullName>
    </submittedName>
</protein>
<dbReference type="Pfam" id="PF00211">
    <property type="entry name" value="Guanylate_cyc"/>
    <property type="match status" value="1"/>
</dbReference>
<feature type="domain" description="Guanylate cyclase" evidence="2">
    <location>
        <begin position="508"/>
        <end position="587"/>
    </location>
</feature>
<sequence length="1069" mass="118558">MKDGKLGNILHNVVSGAGGLVHAGWHGVQHAISSAGRDLDDEGGGGLLSFKGSQSRTILAPERPPPIEEALETLANHGDAVSQDWRWLALRCEQRLNAVLQQRTGNKGKLSDTLGTSFDIRQFACFMPRTVLEAIADRRIRYSDDFDIQIEQFTAAVVFCDASGFTALTEALDTKPNGAERLGNIINQFFDKIIKIVHYWGGDIIKFSGDAMTIVWPVDDEEKDEEEKPSSSRSATPTEKKSNRDDEGLEDFYKIDSQVACQLAVQCCLTLHQTLHGYATGCDDKVLTLHIGVGFGQVHILQVGGIMDRWEYVVAGSPLEEISIAEPLAGSGETVVSPSVAHALAGTAILEEAPNSPEGRMFYKVTGLLPPEGNSVKRGDSLTTLPPRPSSTRATGLALTEGEDSANQKKDDSIAELPVQPPPPLAPIDVEPDDIDLLRRYIPPAVFRRLTSGCNVFLNELRVVSVMFICVRGLDVSTRTGSLIAHKLMKMTQKAAYTMEGSVNKFLVDDKGVLLLVMFGLPPVYHLDDPIRAIMAALRVIDGMKVLGLDAGIGITSGRVWCGTVGNEIRKEYTALGDYVNLSARLMGKAGPREIFVDVNTFKAARHALEFKQLPSMHVKGKEHPVQVFMPTGVMINPRKDQLEDHPLLSWPHWSGKKQLREIMMPSSPYLDQSSLFGRGTKYNTFRPPLDYPVAAGPLFAHEWYEPFLPQLQPLATIGGVMVIKGKEGLGTHELAKLLGQIGRKDLNRQMFFISNMPDSVQMNIGNVPLLAWRKLCTEMVERWRVSDNREKKGYSKIDRDNSVYGLTKELIHPSFHWRLEDMKSVIHGLVLPYELPENQRMLKQRLKNFKYYQKRHAHQGGMRQFPMMMSPAFNLFLKPAEWVGDAAAAAAAAARTITPVNALMTKINHSPFFDQDDGGQDSDDSDDSDSGLPCLGLGNPGGTRGSGESIAPIIASLVNGFTLYESSIIVLHVRTGTSVFAEMDRDSWKVARMVARVSLVRRTHRLENDMKDLKEWRRAHSRKCWWCKGYRTRTVTDSSGREHLVQPTSLCRPLPSQFYQPLLFVLIC</sequence>
<feature type="region of interest" description="Disordered" evidence="1">
    <location>
        <begin position="220"/>
        <end position="246"/>
    </location>
</feature>
<reference evidence="3 4" key="1">
    <citation type="journal article" date="2017" name="Int. J. Parasitol.">
        <title>The genome of the protozoan parasite Cystoisospora suis and a reverse vaccinology approach to identify vaccine candidates.</title>
        <authorList>
            <person name="Palmieri N."/>
            <person name="Shrestha A."/>
            <person name="Ruttkowski B."/>
            <person name="Beck T."/>
            <person name="Vogl C."/>
            <person name="Tomley F."/>
            <person name="Blake D.P."/>
            <person name="Joachim A."/>
        </authorList>
    </citation>
    <scope>NUCLEOTIDE SEQUENCE [LARGE SCALE GENOMIC DNA]</scope>
    <source>
        <strain evidence="3 4">Wien I</strain>
    </source>
</reference>